<accession>A0A4R8V0N0</accession>
<evidence type="ECO:0000256" key="2">
    <source>
        <dbReference type="ARBA" id="ARBA00023002"/>
    </source>
</evidence>
<evidence type="ECO:0000313" key="4">
    <source>
        <dbReference type="Proteomes" id="UP000298173"/>
    </source>
</evidence>
<evidence type="ECO:0000313" key="3">
    <source>
        <dbReference type="EMBL" id="TFB75418.1"/>
    </source>
</evidence>
<dbReference type="Pfam" id="PF00866">
    <property type="entry name" value="Ring_hydroxyl_B"/>
    <property type="match status" value="1"/>
</dbReference>
<keyword evidence="2" id="KW-0560">Oxidoreductase</keyword>
<dbReference type="InterPro" id="IPR032710">
    <property type="entry name" value="NTF2-like_dom_sf"/>
</dbReference>
<dbReference type="Proteomes" id="UP000298173">
    <property type="component" value="Unassembled WGS sequence"/>
</dbReference>
<dbReference type="InterPro" id="IPR000391">
    <property type="entry name" value="Rng_hydr_dOase-bsu"/>
</dbReference>
<dbReference type="SUPFAM" id="SSF54427">
    <property type="entry name" value="NTF2-like"/>
    <property type="match status" value="1"/>
</dbReference>
<dbReference type="RefSeq" id="WP_134502105.1">
    <property type="nucleotide sequence ID" value="NZ_SOEY01000008.1"/>
</dbReference>
<reference evidence="3 4" key="1">
    <citation type="submission" date="2019-03" db="EMBL/GenBank/DDBJ databases">
        <title>Genomics of glacier-inhabiting Cryobacterium strains.</title>
        <authorList>
            <person name="Liu Q."/>
            <person name="Xin Y.-H."/>
        </authorList>
    </citation>
    <scope>NUCLEOTIDE SEQUENCE [LARGE SCALE GENOMIC DNA]</scope>
    <source>
        <strain evidence="3 4">HLT2-23</strain>
    </source>
</reference>
<evidence type="ECO:0000256" key="1">
    <source>
        <dbReference type="ARBA" id="ARBA00009570"/>
    </source>
</evidence>
<keyword evidence="3" id="KW-0223">Dioxygenase</keyword>
<gene>
    <name evidence="3" type="ORF">E3O06_06250</name>
</gene>
<dbReference type="PANTHER" id="PTHR41534:SF2">
    <property type="entry name" value="3-PHENYLPROPIONATE_CINNAMIC ACID DIOXYGENASE SUBUNIT BETA"/>
    <property type="match status" value="1"/>
</dbReference>
<proteinExistence type="inferred from homology"/>
<keyword evidence="4" id="KW-1185">Reference proteome</keyword>
<protein>
    <submittedName>
        <fullName evidence="3">Aromatic-ring-hydroxylating dioxygenase</fullName>
    </submittedName>
</protein>
<name>A0A4R8V0N0_9MICO</name>
<comment type="similarity">
    <text evidence="1">Belongs to the bacterial ring-hydroxylating dioxygenase beta subunit family.</text>
</comment>
<dbReference type="Gene3D" id="3.10.450.50">
    <property type="match status" value="1"/>
</dbReference>
<dbReference type="GO" id="GO:0019380">
    <property type="term" value="P:3-phenylpropionate catabolic process"/>
    <property type="evidence" value="ECO:0007669"/>
    <property type="project" value="TreeGrafter"/>
</dbReference>
<dbReference type="AlphaFoldDB" id="A0A4R8V0N0"/>
<dbReference type="CDD" id="cd00667">
    <property type="entry name" value="ring_hydroxylating_dioxygenases_beta"/>
    <property type="match status" value="1"/>
</dbReference>
<sequence length="198" mass="22785">MTIRDIDYSDTSRWSHHVDVDFYADLEHFAELFTADWAVADVNASRSAEGFLAAEARLIDEARFNDWIELFTDDCLYWVPITPGGGDPRREVSHAFDDRRRLTDRVFWLRTGLAFSQIPQSRTRRVISNVEVLDDPGTGLRLVRSNFIVHEFRAGVGKTYPGWYAHVLAPHGDGWRIRLKQANLLDSEHGHENLTLVF</sequence>
<dbReference type="PANTHER" id="PTHR41534">
    <property type="entry name" value="BLR3401 PROTEIN"/>
    <property type="match status" value="1"/>
</dbReference>
<dbReference type="GO" id="GO:0051213">
    <property type="term" value="F:dioxygenase activity"/>
    <property type="evidence" value="ECO:0007669"/>
    <property type="project" value="UniProtKB-KW"/>
</dbReference>
<comment type="caution">
    <text evidence="3">The sequence shown here is derived from an EMBL/GenBank/DDBJ whole genome shotgun (WGS) entry which is preliminary data.</text>
</comment>
<organism evidence="3 4">
    <name type="scientific">Cryobacterium glaciale</name>
    <dbReference type="NCBI Taxonomy" id="1259145"/>
    <lineage>
        <taxon>Bacteria</taxon>
        <taxon>Bacillati</taxon>
        <taxon>Actinomycetota</taxon>
        <taxon>Actinomycetes</taxon>
        <taxon>Micrococcales</taxon>
        <taxon>Microbacteriaceae</taxon>
        <taxon>Cryobacterium</taxon>
    </lineage>
</organism>
<dbReference type="OrthoDB" id="3212009at2"/>
<dbReference type="EMBL" id="SOEY01000008">
    <property type="protein sequence ID" value="TFB75418.1"/>
    <property type="molecule type" value="Genomic_DNA"/>
</dbReference>